<keyword evidence="2" id="KW-0964">Secreted</keyword>
<protein>
    <submittedName>
        <fullName evidence="6">ECM-binding protein homolog</fullName>
    </submittedName>
</protein>
<dbReference type="InterPro" id="IPR020840">
    <property type="entry name" value="Extracell_matrix-bd_GA"/>
</dbReference>
<evidence type="ECO:0000313" key="7">
    <source>
        <dbReference type="Proteomes" id="UP000254621"/>
    </source>
</evidence>
<dbReference type="SMART" id="SM00844">
    <property type="entry name" value="GA"/>
    <property type="match status" value="3"/>
</dbReference>
<proteinExistence type="predicted"/>
<evidence type="ECO:0000256" key="3">
    <source>
        <dbReference type="ARBA" id="ARBA00022729"/>
    </source>
</evidence>
<reference evidence="6 7" key="1">
    <citation type="submission" date="2018-06" db="EMBL/GenBank/DDBJ databases">
        <authorList>
            <consortium name="Pathogen Informatics"/>
            <person name="Doyle S."/>
        </authorList>
    </citation>
    <scope>NUCLEOTIDE SEQUENCE [LARGE SCALE GENOMIC DNA]</scope>
    <source>
        <strain evidence="6 7">NCTC13645</strain>
    </source>
</reference>
<dbReference type="InterPro" id="IPR002988">
    <property type="entry name" value="GA_module"/>
</dbReference>
<sequence length="244" mass="27225">MQDAKDKAKDVISKWPNLDDQAKDALNKQIDAGQTVDQVQQIVKDAAKDAVNKLPNLSDKEKQDFNKRIDDAKTTDAINQIVNEVKQQDAKNLQDAKDNGKHVIDQLPNLNDREKDDFKRRVDNGQTIDEINRIVADAKAKNAQNLQDAKNNGKQQIEQLPNLTPNQKQDFKKRIDDASSMMEIQNIVDEATQSNAGQVMTGQQAQLPDTAVNAQSDLGVLGGTMLGLLTLFGLGKRRKREEEK</sequence>
<dbReference type="Pfam" id="PF00746">
    <property type="entry name" value="Gram_pos_anchor"/>
    <property type="match status" value="1"/>
</dbReference>
<name>A0A380NYI9_WEIVI</name>
<feature type="domain" description="Gram-positive cocci surface proteins LPxTG" evidence="5">
    <location>
        <begin position="207"/>
        <end position="244"/>
    </location>
</feature>
<gene>
    <name evidence="6" type="primary">ebh_2</name>
    <name evidence="6" type="ORF">NCTC13645_00624</name>
</gene>
<dbReference type="SUPFAM" id="SSF46997">
    <property type="entry name" value="Bacterial immunoglobulin/albumin-binding domains"/>
    <property type="match status" value="2"/>
</dbReference>
<dbReference type="NCBIfam" id="TIGR01167">
    <property type="entry name" value="LPXTG_anchor"/>
    <property type="match status" value="1"/>
</dbReference>
<dbReference type="AlphaFoldDB" id="A0A380NYI9"/>
<accession>A0A380NYI9</accession>
<evidence type="ECO:0000256" key="4">
    <source>
        <dbReference type="ARBA" id="ARBA00023088"/>
    </source>
</evidence>
<evidence type="ECO:0000256" key="2">
    <source>
        <dbReference type="ARBA" id="ARBA00022525"/>
    </source>
</evidence>
<dbReference type="Gene3D" id="1.20.5.420">
    <property type="entry name" value="Immunoglobulin FC, subunit C"/>
    <property type="match status" value="4"/>
</dbReference>
<organism evidence="6 7">
    <name type="scientific">Weissella viridescens</name>
    <name type="common">Lactobacillus viridescens</name>
    <dbReference type="NCBI Taxonomy" id="1629"/>
    <lineage>
        <taxon>Bacteria</taxon>
        <taxon>Bacillati</taxon>
        <taxon>Bacillota</taxon>
        <taxon>Bacilli</taxon>
        <taxon>Lactobacillales</taxon>
        <taxon>Lactobacillaceae</taxon>
        <taxon>Weissella</taxon>
    </lineage>
</organism>
<evidence type="ECO:0000256" key="1">
    <source>
        <dbReference type="ARBA" id="ARBA00022512"/>
    </source>
</evidence>
<dbReference type="Proteomes" id="UP000254621">
    <property type="component" value="Unassembled WGS sequence"/>
</dbReference>
<evidence type="ECO:0000313" key="6">
    <source>
        <dbReference type="EMBL" id="SUP52725.1"/>
    </source>
</evidence>
<evidence type="ECO:0000259" key="5">
    <source>
        <dbReference type="PROSITE" id="PS50847"/>
    </source>
</evidence>
<dbReference type="Pfam" id="PF01468">
    <property type="entry name" value="GA"/>
    <property type="match status" value="2"/>
</dbReference>
<dbReference type="InterPro" id="IPR019931">
    <property type="entry name" value="LPXTG_anchor"/>
</dbReference>
<keyword evidence="4" id="KW-0572">Peptidoglycan-anchor</keyword>
<dbReference type="EMBL" id="UHIV01000001">
    <property type="protein sequence ID" value="SUP52725.1"/>
    <property type="molecule type" value="Genomic_DNA"/>
</dbReference>
<keyword evidence="1" id="KW-0134">Cell wall</keyword>
<dbReference type="PROSITE" id="PS50847">
    <property type="entry name" value="GRAM_POS_ANCHORING"/>
    <property type="match status" value="1"/>
</dbReference>
<keyword evidence="3" id="KW-0732">Signal</keyword>
<dbReference type="InterPro" id="IPR009063">
    <property type="entry name" value="Ig/albumin-bd_sf"/>
</dbReference>